<proteinExistence type="predicted"/>
<keyword evidence="3" id="KW-1185">Reference proteome</keyword>
<dbReference type="Gene3D" id="1.10.443.10">
    <property type="entry name" value="Intergrase catalytic core"/>
    <property type="match status" value="1"/>
</dbReference>
<sequence>MREALVHAWGEDFFGASDIDFFEDVWVFEGEHQTHKIIWSNLYYGDSNTPQSCLTNRKNVDILAWAKPLFWAMLYHPAPRARPKKPAALGHDLTGLRTLLSWMACRKIRYPNELTSLEIEAYVEALPNLLLADSAAVDEFDIVGQGDQDEETEVGFGWSSFYKRLNLLDIIYSHSEGFAQAGIKPMPETPFPNIGVKTLASRLADKLPGAIPPLQDEIAIPLFNNTANLVVEAIPCVERLVQNERNNAPYEALLSERASWKEFNCSQILDAMLKFEAERIRVPNMPEGLSFLETLKHPKVRMHVTRALVRHYISACAILVQGLLGLRASELLSIRRGIDSKSNLPICVRTEVSNDGLFKVFLLDATLTKMAEGSEVATWTIGAVPVDSTELPIAIDAIICLNRVASQMDFYPDDPERIFFNFRNSGNNEGTRWSVTSRNTASGLARYVKRSIRFFVDFDSLPDQSLSALHKNDLVTWKESCGEIFRPHMLRKTFAQFMYHTDPSLIRGIQLQLQHQSLAMTYGYIGSGQQRSMRTVSDQLLATTVMGIMYGQKPAGRQGRRLYEDIDGYRELVGRSKSVQAWVKVQKHHIENNIRLFSNGRHGYCLPVEPDEMRCHKIAGTTNPAVLGPNLAHRSPDVCSGCSCFVLMANKSDFWIRRYQENTQAALQLATQPLGSNQAKVAVARNIFEQRAKASALLLDQLGIDVRNLPEEEVRNDEKS</sequence>
<dbReference type="RefSeq" id="WP_068300921.1">
    <property type="nucleotide sequence ID" value="NZ_FNAK01000008.1"/>
</dbReference>
<evidence type="ECO:0000256" key="1">
    <source>
        <dbReference type="ARBA" id="ARBA00023172"/>
    </source>
</evidence>
<organism evidence="2 3">
    <name type="scientific">Kordiimonas lacus</name>
    <dbReference type="NCBI Taxonomy" id="637679"/>
    <lineage>
        <taxon>Bacteria</taxon>
        <taxon>Pseudomonadati</taxon>
        <taxon>Pseudomonadota</taxon>
        <taxon>Alphaproteobacteria</taxon>
        <taxon>Kordiimonadales</taxon>
        <taxon>Kordiimonadaceae</taxon>
        <taxon>Kordiimonas</taxon>
    </lineage>
</organism>
<dbReference type="GO" id="GO:0003677">
    <property type="term" value="F:DNA binding"/>
    <property type="evidence" value="ECO:0007669"/>
    <property type="project" value="InterPro"/>
</dbReference>
<accession>A0A1G7E0X6</accession>
<gene>
    <name evidence="2" type="ORF">SAMN04488071_3235</name>
</gene>
<dbReference type="STRING" id="637679.GCA_001550055_00014"/>
<keyword evidence="1" id="KW-0233">DNA recombination</keyword>
<dbReference type="InterPro" id="IPR013762">
    <property type="entry name" value="Integrase-like_cat_sf"/>
</dbReference>
<dbReference type="Proteomes" id="UP000183685">
    <property type="component" value="Unassembled WGS sequence"/>
</dbReference>
<evidence type="ECO:0000313" key="2">
    <source>
        <dbReference type="EMBL" id="SDE57357.1"/>
    </source>
</evidence>
<dbReference type="EMBL" id="FNAK01000008">
    <property type="protein sequence ID" value="SDE57357.1"/>
    <property type="molecule type" value="Genomic_DNA"/>
</dbReference>
<dbReference type="GO" id="GO:0006310">
    <property type="term" value="P:DNA recombination"/>
    <property type="evidence" value="ECO:0007669"/>
    <property type="project" value="UniProtKB-KW"/>
</dbReference>
<dbReference type="OrthoDB" id="7431390at2"/>
<dbReference type="SUPFAM" id="SSF56349">
    <property type="entry name" value="DNA breaking-rejoining enzymes"/>
    <property type="match status" value="1"/>
</dbReference>
<reference evidence="2 3" key="1">
    <citation type="submission" date="2016-10" db="EMBL/GenBank/DDBJ databases">
        <authorList>
            <person name="de Groot N.N."/>
        </authorList>
    </citation>
    <scope>NUCLEOTIDE SEQUENCE [LARGE SCALE GENOMIC DNA]</scope>
    <source>
        <strain evidence="2 3">CGMCC 1.9109</strain>
    </source>
</reference>
<evidence type="ECO:0000313" key="3">
    <source>
        <dbReference type="Proteomes" id="UP000183685"/>
    </source>
</evidence>
<protein>
    <recommendedName>
        <fullName evidence="4">Phage integrase family protein</fullName>
    </recommendedName>
</protein>
<dbReference type="GO" id="GO:0015074">
    <property type="term" value="P:DNA integration"/>
    <property type="evidence" value="ECO:0007669"/>
    <property type="project" value="InterPro"/>
</dbReference>
<dbReference type="InterPro" id="IPR011010">
    <property type="entry name" value="DNA_brk_join_enz"/>
</dbReference>
<dbReference type="AlphaFoldDB" id="A0A1G7E0X6"/>
<name>A0A1G7E0X6_9PROT</name>
<evidence type="ECO:0008006" key="4">
    <source>
        <dbReference type="Google" id="ProtNLM"/>
    </source>
</evidence>